<proteinExistence type="inferred from homology"/>
<evidence type="ECO:0000256" key="4">
    <source>
        <dbReference type="ARBA" id="ARBA00020444"/>
    </source>
</evidence>
<evidence type="ECO:0000256" key="2">
    <source>
        <dbReference type="ARBA" id="ARBA00009975"/>
    </source>
</evidence>
<keyword evidence="8 9" id="KW-0119">Carbohydrate metabolism</keyword>
<dbReference type="GO" id="GO:0006006">
    <property type="term" value="P:glucose metabolic process"/>
    <property type="evidence" value="ECO:0007669"/>
    <property type="project" value="UniProtKB-KW"/>
</dbReference>
<dbReference type="GO" id="GO:0050661">
    <property type="term" value="F:NADP binding"/>
    <property type="evidence" value="ECO:0007669"/>
    <property type="project" value="InterPro"/>
</dbReference>
<dbReference type="PRINTS" id="PR00079">
    <property type="entry name" value="G6PDHDRGNASE"/>
</dbReference>
<evidence type="ECO:0000256" key="7">
    <source>
        <dbReference type="ARBA" id="ARBA00023002"/>
    </source>
</evidence>
<evidence type="ECO:0000256" key="8">
    <source>
        <dbReference type="ARBA" id="ARBA00023277"/>
    </source>
</evidence>
<dbReference type="Proteomes" id="UP000774326">
    <property type="component" value="Unassembled WGS sequence"/>
</dbReference>
<dbReference type="Gene3D" id="3.30.360.10">
    <property type="entry name" value="Dihydrodipicolinate Reductase, domain 2"/>
    <property type="match status" value="1"/>
</dbReference>
<evidence type="ECO:0000256" key="1">
    <source>
        <dbReference type="ARBA" id="ARBA00004937"/>
    </source>
</evidence>
<accession>A0A9P8Q9E3</accession>
<dbReference type="GO" id="GO:0005829">
    <property type="term" value="C:cytosol"/>
    <property type="evidence" value="ECO:0007669"/>
    <property type="project" value="TreeGrafter"/>
</dbReference>
<dbReference type="EC" id="1.1.1.49" evidence="3 9"/>
<evidence type="ECO:0000259" key="10">
    <source>
        <dbReference type="Pfam" id="PF00479"/>
    </source>
</evidence>
<dbReference type="InterPro" id="IPR001282">
    <property type="entry name" value="G6P_DH"/>
</dbReference>
<reference evidence="12" key="2">
    <citation type="submission" date="2021-01" db="EMBL/GenBank/DDBJ databases">
        <authorList>
            <person name="Schikora-Tamarit M.A."/>
        </authorList>
    </citation>
    <scope>NUCLEOTIDE SEQUENCE</scope>
    <source>
        <strain evidence="12">CBS2887</strain>
    </source>
</reference>
<evidence type="ECO:0000256" key="3">
    <source>
        <dbReference type="ARBA" id="ARBA00013019"/>
    </source>
</evidence>
<keyword evidence="13" id="KW-1185">Reference proteome</keyword>
<feature type="domain" description="Glucose-6-phosphate dehydrogenase C-terminal" evidence="11">
    <location>
        <begin position="194"/>
        <end position="480"/>
    </location>
</feature>
<dbReference type="HAMAP" id="MF_00966">
    <property type="entry name" value="G6PD"/>
    <property type="match status" value="1"/>
</dbReference>
<dbReference type="OrthoDB" id="60984at2759"/>
<comment type="pathway">
    <text evidence="1 9">Carbohydrate degradation; pentose phosphate pathway; D-ribulose 5-phosphate from D-glucose 6-phosphate (oxidative stage): step 1/3.</text>
</comment>
<evidence type="ECO:0000313" key="12">
    <source>
        <dbReference type="EMBL" id="KAH3686381.1"/>
    </source>
</evidence>
<evidence type="ECO:0000259" key="11">
    <source>
        <dbReference type="Pfam" id="PF02781"/>
    </source>
</evidence>
<dbReference type="InterPro" id="IPR036291">
    <property type="entry name" value="NAD(P)-bd_dom_sf"/>
</dbReference>
<dbReference type="InterPro" id="IPR022674">
    <property type="entry name" value="G6P_DH_NAD-bd"/>
</dbReference>
<name>A0A9P8Q9E3_WICPI</name>
<dbReference type="GO" id="GO:0009051">
    <property type="term" value="P:pentose-phosphate shunt, oxidative branch"/>
    <property type="evidence" value="ECO:0007669"/>
    <property type="project" value="TreeGrafter"/>
</dbReference>
<dbReference type="Pfam" id="PF02781">
    <property type="entry name" value="G6PD_C"/>
    <property type="match status" value="1"/>
</dbReference>
<dbReference type="AlphaFoldDB" id="A0A9P8Q9E3"/>
<comment type="similarity">
    <text evidence="2 9">Belongs to the glucose-6-phosphate dehydrogenase family.</text>
</comment>
<evidence type="ECO:0000256" key="6">
    <source>
        <dbReference type="ARBA" id="ARBA00022857"/>
    </source>
</evidence>
<dbReference type="EMBL" id="JAEUBG010001450">
    <property type="protein sequence ID" value="KAH3686381.1"/>
    <property type="molecule type" value="Genomic_DNA"/>
</dbReference>
<keyword evidence="5 9" id="KW-0313">Glucose metabolism</keyword>
<evidence type="ECO:0000256" key="9">
    <source>
        <dbReference type="RuleBase" id="RU362120"/>
    </source>
</evidence>
<organism evidence="12 13">
    <name type="scientific">Wickerhamomyces pijperi</name>
    <name type="common">Yeast</name>
    <name type="synonym">Pichia pijperi</name>
    <dbReference type="NCBI Taxonomy" id="599730"/>
    <lineage>
        <taxon>Eukaryota</taxon>
        <taxon>Fungi</taxon>
        <taxon>Dikarya</taxon>
        <taxon>Ascomycota</taxon>
        <taxon>Saccharomycotina</taxon>
        <taxon>Saccharomycetes</taxon>
        <taxon>Phaffomycetales</taxon>
        <taxon>Wickerhamomycetaceae</taxon>
        <taxon>Wickerhamomyces</taxon>
    </lineage>
</organism>
<feature type="domain" description="Glucose-6-phosphate dehydrogenase NAD-binding" evidence="10">
    <location>
        <begin position="14"/>
        <end position="191"/>
    </location>
</feature>
<sequence>MSPVEFKENTIITVFGASGDLAKKKTFPALFGLFREGHLSSNIKIYGYARSHLSIEDLRTRIKSYLKTPTEESKAKVEPFLQLIEYISGPYDTAEGFVKLNQSILEYESTNNVQQPHRLFYLALPPSVFVDVAKQIKEQVYATNGITRVIVEKPFGHDLDSSRQLQEQLSPLFKEEELFRIDHYLGKEMVKTLLVLRFGNPFLNASWNKEHIQSVQVSFKEPFGTEGRGGYFDNIGIIRDVIQNHLLQVLTLLTLDKPKSYNAEAVRDEKVKLLKSIKPFKFDDILIGQYGKSEDGSKPSYLDDETVNPNSKAITYAAIPLEIDNDTWRGVPIIMRAGKALNDGKVEVRIQYKPVDQNDIFADIPSNELVIRIQPKEAVYIKLNSKQPGLSNSTSLIDLDLTYNSRFGDFWIPEAYESLIRDALKGDHSNFVRDDELDESWKLFTPLLNYLESEEGPAPVVYPYGSRGPEQLPQFLKDHSYVVNKEHIYQWPVTKPQL</sequence>
<dbReference type="PROSITE" id="PS00069">
    <property type="entry name" value="G6P_DEHYDROGENASE"/>
    <property type="match status" value="1"/>
</dbReference>
<dbReference type="FunFam" id="3.40.50.720:FF:000111">
    <property type="entry name" value="Glucose-6-phosphate 1-dehydrogenase"/>
    <property type="match status" value="1"/>
</dbReference>
<gene>
    <name evidence="12" type="ORF">WICPIJ_002634</name>
</gene>
<keyword evidence="6 9" id="KW-0521">NADP</keyword>
<dbReference type="PANTHER" id="PTHR23429:SF0">
    <property type="entry name" value="GLUCOSE-6-PHOSPHATE 1-DEHYDROGENASE"/>
    <property type="match status" value="1"/>
</dbReference>
<dbReference type="SUPFAM" id="SSF51735">
    <property type="entry name" value="NAD(P)-binding Rossmann-fold domains"/>
    <property type="match status" value="1"/>
</dbReference>
<reference evidence="12" key="1">
    <citation type="journal article" date="2021" name="Open Biol.">
        <title>Shared evolutionary footprints suggest mitochondrial oxidative damage underlies multiple complex I losses in fungi.</title>
        <authorList>
            <person name="Schikora-Tamarit M.A."/>
            <person name="Marcet-Houben M."/>
            <person name="Nosek J."/>
            <person name="Gabaldon T."/>
        </authorList>
    </citation>
    <scope>NUCLEOTIDE SEQUENCE</scope>
    <source>
        <strain evidence="12">CBS2887</strain>
    </source>
</reference>
<dbReference type="Gene3D" id="3.40.50.720">
    <property type="entry name" value="NAD(P)-binding Rossmann-like Domain"/>
    <property type="match status" value="1"/>
</dbReference>
<protein>
    <recommendedName>
        <fullName evidence="4 9">Glucose-6-phosphate 1-dehydrogenase</fullName>
        <ecNumber evidence="3 9">1.1.1.49</ecNumber>
    </recommendedName>
</protein>
<evidence type="ECO:0000256" key="5">
    <source>
        <dbReference type="ARBA" id="ARBA00022526"/>
    </source>
</evidence>
<dbReference type="GO" id="GO:0004345">
    <property type="term" value="F:glucose-6-phosphate dehydrogenase activity"/>
    <property type="evidence" value="ECO:0007669"/>
    <property type="project" value="UniProtKB-EC"/>
</dbReference>
<comment type="catalytic activity">
    <reaction evidence="9">
        <text>D-glucose 6-phosphate + NADP(+) = 6-phospho-D-glucono-1,5-lactone + NADPH + H(+)</text>
        <dbReference type="Rhea" id="RHEA:15841"/>
        <dbReference type="ChEBI" id="CHEBI:15378"/>
        <dbReference type="ChEBI" id="CHEBI:57783"/>
        <dbReference type="ChEBI" id="CHEBI:57955"/>
        <dbReference type="ChEBI" id="CHEBI:58349"/>
        <dbReference type="ChEBI" id="CHEBI:61548"/>
        <dbReference type="EC" id="1.1.1.49"/>
    </reaction>
</comment>
<dbReference type="Pfam" id="PF00479">
    <property type="entry name" value="G6PD_N"/>
    <property type="match status" value="1"/>
</dbReference>
<dbReference type="NCBIfam" id="TIGR00871">
    <property type="entry name" value="zwf"/>
    <property type="match status" value="1"/>
</dbReference>
<comment type="function">
    <text evidence="9">Catalyzes the rate-limiting step of the oxidative pentose-phosphate pathway, which represents a route for the dissimilation of carbohydrates besides glycolysis.</text>
</comment>
<keyword evidence="7 9" id="KW-0560">Oxidoreductase</keyword>
<dbReference type="InterPro" id="IPR022675">
    <property type="entry name" value="G6P_DH_C"/>
</dbReference>
<evidence type="ECO:0000313" key="13">
    <source>
        <dbReference type="Proteomes" id="UP000774326"/>
    </source>
</evidence>
<dbReference type="SUPFAM" id="SSF55347">
    <property type="entry name" value="Glyceraldehyde-3-phosphate dehydrogenase-like, C-terminal domain"/>
    <property type="match status" value="1"/>
</dbReference>
<dbReference type="InterPro" id="IPR019796">
    <property type="entry name" value="G6P_DH_AS"/>
</dbReference>
<dbReference type="PANTHER" id="PTHR23429">
    <property type="entry name" value="GLUCOSE-6-PHOSPHATE 1-DEHYDROGENASE G6PD"/>
    <property type="match status" value="1"/>
</dbReference>
<dbReference type="PIRSF" id="PIRSF000110">
    <property type="entry name" value="G6PD"/>
    <property type="match status" value="1"/>
</dbReference>
<comment type="caution">
    <text evidence="12">The sequence shown here is derived from an EMBL/GenBank/DDBJ whole genome shotgun (WGS) entry which is preliminary data.</text>
</comment>